<evidence type="ECO:0000313" key="5">
    <source>
        <dbReference type="Proteomes" id="UP000282087"/>
    </source>
</evidence>
<feature type="coiled-coil region" evidence="2">
    <location>
        <begin position="388"/>
        <end position="426"/>
    </location>
</feature>
<dbReference type="PANTHER" id="PTHR37558:SF1">
    <property type="entry name" value="HTH CENPB-TYPE DOMAIN-CONTAINING PROTEIN"/>
    <property type="match status" value="1"/>
</dbReference>
<accession>A0A3M6VQ93</accession>
<organism evidence="4 5">
    <name type="scientific">Peronospora effusa</name>
    <dbReference type="NCBI Taxonomy" id="542832"/>
    <lineage>
        <taxon>Eukaryota</taxon>
        <taxon>Sar</taxon>
        <taxon>Stramenopiles</taxon>
        <taxon>Oomycota</taxon>
        <taxon>Peronosporomycetes</taxon>
        <taxon>Peronosporales</taxon>
        <taxon>Peronosporaceae</taxon>
        <taxon>Peronospora</taxon>
    </lineage>
</organism>
<dbReference type="VEuPathDB" id="FungiDB:DD237_000832"/>
<name>A0A3M6VQ93_9STRA</name>
<dbReference type="InterPro" id="IPR009057">
    <property type="entry name" value="Homeodomain-like_sf"/>
</dbReference>
<feature type="domain" description="HTH CENPB-type" evidence="3">
    <location>
        <begin position="64"/>
        <end position="145"/>
    </location>
</feature>
<dbReference type="EMBL" id="QLLG01000062">
    <property type="protein sequence ID" value="RMX68587.1"/>
    <property type="molecule type" value="Genomic_DNA"/>
</dbReference>
<reference evidence="4 5" key="1">
    <citation type="submission" date="2018-06" db="EMBL/GenBank/DDBJ databases">
        <title>Comparative genomics of downy mildews reveals potential adaptations to biotrophy.</title>
        <authorList>
            <person name="Fletcher K."/>
            <person name="Klosterman S.J."/>
            <person name="Derevnina L."/>
            <person name="Martin F."/>
            <person name="Koike S."/>
            <person name="Reyes Chin-Wo S."/>
            <person name="Mou B."/>
            <person name="Michelmore R."/>
        </authorList>
    </citation>
    <scope>NUCLEOTIDE SEQUENCE [LARGE SCALE GENOMIC DNA]</scope>
    <source>
        <strain evidence="4 5">R14</strain>
    </source>
</reference>
<dbReference type="PANTHER" id="PTHR37558">
    <property type="entry name" value="HTH CENPB-TYPE DOMAIN-CONTAINING PROTEIN"/>
    <property type="match status" value="1"/>
</dbReference>
<gene>
    <name evidence="4" type="ORF">DD238_003371</name>
</gene>
<dbReference type="Gene3D" id="1.10.10.60">
    <property type="entry name" value="Homeodomain-like"/>
    <property type="match status" value="2"/>
</dbReference>
<dbReference type="InterPro" id="IPR041188">
    <property type="entry name" value="HTH_ABP1_N"/>
</dbReference>
<keyword evidence="5" id="KW-1185">Reference proteome</keyword>
<keyword evidence="2" id="KW-0175">Coiled coil</keyword>
<dbReference type="STRING" id="542832.A0A3M6VQ93"/>
<dbReference type="PROSITE" id="PS51253">
    <property type="entry name" value="HTH_CENPB"/>
    <property type="match status" value="1"/>
</dbReference>
<protein>
    <recommendedName>
        <fullName evidence="3">HTH CENPB-type domain-containing protein</fullName>
    </recommendedName>
</protein>
<evidence type="ECO:0000313" key="4">
    <source>
        <dbReference type="EMBL" id="RMX68587.1"/>
    </source>
</evidence>
<dbReference type="GO" id="GO:0003677">
    <property type="term" value="F:DNA binding"/>
    <property type="evidence" value="ECO:0007669"/>
    <property type="project" value="UniProtKB-KW"/>
</dbReference>
<dbReference type="Proteomes" id="UP000282087">
    <property type="component" value="Unassembled WGS sequence"/>
</dbReference>
<sequence>MSSRSRHHLTISDKNRLRRYHKQHPELTQEELREWAYTTFGQWIARSTVGHIVRAPEEVSANPEATRFQSGRYPDMEQELYAVIEARWRQLGVGVKEAGGSHGLSDAELWTKANEILKRTRGSDESVSVAWVHRFKKRHGLHRWQMKRAAAAVVPTGTEEMEMQQQQTVVEHCLDGTESAILDVTGNKRSTTEVTNLSEVTGTWMNSARKRQSTTVARTSDACASAAATAHAAASPSAVGTRSHFVSSDDILLLTHVLTIKPWGFPYAMDGWLQVMEKLRSDDSFRLEKTAGACQARINLLLSHMKAGNTSALRKSGTKEEFDTKCALIAEVATQIDEYARATQKRNSKSLTVVGDQMFVAKDRRETAACTGVPDLVQDREQIAPRRLELMERKMDRELAAQKRHSEEQVMRLEQLHREQQQIQQEQHAQLLATIQQQQAMMFDLIKSLAPSTN</sequence>
<dbReference type="Pfam" id="PF18107">
    <property type="entry name" value="HTH_ABP1_N"/>
    <property type="match status" value="1"/>
</dbReference>
<dbReference type="Pfam" id="PF03221">
    <property type="entry name" value="HTH_Tnp_Tc5"/>
    <property type="match status" value="1"/>
</dbReference>
<evidence type="ECO:0000259" key="3">
    <source>
        <dbReference type="PROSITE" id="PS51253"/>
    </source>
</evidence>
<evidence type="ECO:0000256" key="1">
    <source>
        <dbReference type="ARBA" id="ARBA00023125"/>
    </source>
</evidence>
<dbReference type="InterPro" id="IPR006600">
    <property type="entry name" value="HTH_CenpB_DNA-bd_dom"/>
</dbReference>
<evidence type="ECO:0000256" key="2">
    <source>
        <dbReference type="SAM" id="Coils"/>
    </source>
</evidence>
<comment type="caution">
    <text evidence="4">The sequence shown here is derived from an EMBL/GenBank/DDBJ whole genome shotgun (WGS) entry which is preliminary data.</text>
</comment>
<dbReference type="AlphaFoldDB" id="A0A3M6VQ93"/>
<keyword evidence="1" id="KW-0238">DNA-binding</keyword>
<dbReference type="SUPFAM" id="SSF46689">
    <property type="entry name" value="Homeodomain-like"/>
    <property type="match status" value="1"/>
</dbReference>
<proteinExistence type="predicted"/>